<gene>
    <name evidence="1" type="ORF">F8E02_02455</name>
</gene>
<dbReference type="Proteomes" id="UP001281203">
    <property type="component" value="Unassembled WGS sequence"/>
</dbReference>
<protein>
    <submittedName>
        <fullName evidence="1">Phenylacetate--CoA ligase family protein</fullName>
    </submittedName>
</protein>
<dbReference type="PANTHER" id="PTHR36932:SF1">
    <property type="entry name" value="CAPSULAR POLYSACCHARIDE BIOSYNTHESIS PROTEIN"/>
    <property type="match status" value="1"/>
</dbReference>
<evidence type="ECO:0000313" key="1">
    <source>
        <dbReference type="EMBL" id="MDV2480885.1"/>
    </source>
</evidence>
<comment type="caution">
    <text evidence="1">The sequence shown here is derived from an EMBL/GenBank/DDBJ whole genome shotgun (WGS) entry which is preliminary data.</text>
</comment>
<keyword evidence="1" id="KW-0436">Ligase</keyword>
<dbReference type="GO" id="GO:0016874">
    <property type="term" value="F:ligase activity"/>
    <property type="evidence" value="ECO:0007669"/>
    <property type="project" value="UniProtKB-KW"/>
</dbReference>
<dbReference type="SUPFAM" id="SSF56801">
    <property type="entry name" value="Acetyl-CoA synthetase-like"/>
    <property type="match status" value="1"/>
</dbReference>
<dbReference type="PANTHER" id="PTHR36932">
    <property type="entry name" value="CAPSULAR POLYSACCHARIDE BIOSYNTHESIS PROTEIN"/>
    <property type="match status" value="1"/>
</dbReference>
<dbReference type="RefSeq" id="WP_317063862.1">
    <property type="nucleotide sequence ID" value="NZ_WBKO01000001.1"/>
</dbReference>
<accession>A0ABU3WYK7</accession>
<name>A0ABU3WYK7_9EURY</name>
<dbReference type="InterPro" id="IPR053158">
    <property type="entry name" value="CapK_Type1_Caps_Biosynth"/>
</dbReference>
<dbReference type="Gene3D" id="3.40.50.12780">
    <property type="entry name" value="N-terminal domain of ligase-like"/>
    <property type="match status" value="1"/>
</dbReference>
<sequence length="475" mass="54482">MVHPEERACDRDSFTARALGILPSYNIYRETYALLRQSRQWSREELEAYQAKALSRLLDHAYENVPYYRRVFRERELVPADIATPADLALLPFLTREGLQNNLSDLKARNYPESAFEYVTTGGSTGIPVGFYYEKGASRAREWAFMKTQWDRVGYRFRDRCVILRGYIVGSPHSGVYWKKALFGRWLLMSSHCMTDENLPAYIDRIRKFRPRFIQAYPSMAVVLARYMVEHDVEPFPTVKAILCGSENLYPWQRSMLAEAFGCRVFSWYGNSEQTVLAGECEESTHYHIFPEYGIVELIGRDGRPVSGPGTMGEVVATNLTNYVCPLIRYRTMDLATEAEGPCACGRAYPLLKRVEGRVQDFIVTGKGELLSGITMNIDTDAFDNVKQFQFYQEKVGEVILNIVRKPAFSERDAEYLYHEASRSCGDDVAITIRYVESIPLTARGKYRYFVQNLPVRFGEREATKVEHTSPDIPA</sequence>
<proteinExistence type="predicted"/>
<dbReference type="InterPro" id="IPR042099">
    <property type="entry name" value="ANL_N_sf"/>
</dbReference>
<keyword evidence="2" id="KW-1185">Reference proteome</keyword>
<reference evidence="1 2" key="1">
    <citation type="submission" date="2019-10" db="EMBL/GenBank/DDBJ databases">
        <title>Isolation and characterization of Methanoculleus sp. Wushi-C6 from a hot spring well.</title>
        <authorList>
            <person name="Chen S.-C."/>
            <person name="Lan Z.-H."/>
            <person name="You Y.-T."/>
            <person name="Lai M.-C."/>
        </authorList>
    </citation>
    <scope>NUCLEOTIDE SEQUENCE [LARGE SCALE GENOMIC DNA]</scope>
    <source>
        <strain evidence="1 2">Wushi-C6</strain>
    </source>
</reference>
<organism evidence="1 2">
    <name type="scientific">Methanoculleus caldifontis</name>
    <dbReference type="NCBI Taxonomy" id="2651577"/>
    <lineage>
        <taxon>Archaea</taxon>
        <taxon>Methanobacteriati</taxon>
        <taxon>Methanobacteriota</taxon>
        <taxon>Stenosarchaea group</taxon>
        <taxon>Methanomicrobia</taxon>
        <taxon>Methanomicrobiales</taxon>
        <taxon>Methanomicrobiaceae</taxon>
        <taxon>Methanoculleus</taxon>
    </lineage>
</organism>
<dbReference type="EMBL" id="WBKO01000001">
    <property type="protein sequence ID" value="MDV2480885.1"/>
    <property type="molecule type" value="Genomic_DNA"/>
</dbReference>
<evidence type="ECO:0000313" key="2">
    <source>
        <dbReference type="Proteomes" id="UP001281203"/>
    </source>
</evidence>